<evidence type="ECO:0000313" key="2">
    <source>
        <dbReference type="EMBL" id="KRZ27941.1"/>
    </source>
</evidence>
<accession>A0A0V1J038</accession>
<evidence type="ECO:0000313" key="1">
    <source>
        <dbReference type="EMBL" id="KRY72617.1"/>
    </source>
</evidence>
<evidence type="ECO:0000313" key="4">
    <source>
        <dbReference type="Proteomes" id="UP000054826"/>
    </source>
</evidence>
<dbReference type="Proteomes" id="UP000054632">
    <property type="component" value="Unassembled WGS sequence"/>
</dbReference>
<protein>
    <submittedName>
        <fullName evidence="2">Uncharacterized protein</fullName>
    </submittedName>
</protein>
<dbReference type="EMBL" id="JYDV01000160">
    <property type="protein sequence ID" value="KRZ27941.1"/>
    <property type="molecule type" value="Genomic_DNA"/>
</dbReference>
<sequence>MFGCFSNGEWLMQQMKRNCDVWVRARFGRYHIPIGHNPIGVENFLTDLSAIQCHALLFMGQAADPILHLVRLHITNDQMPVIQQRYTFAQFHSISYNLSSLLQNTTHRGC</sequence>
<proteinExistence type="predicted"/>
<name>A0A0V1J038_TRIPS</name>
<dbReference type="Proteomes" id="UP000054826">
    <property type="component" value="Unassembled WGS sequence"/>
</dbReference>
<dbReference type="AlphaFoldDB" id="A0A0V1J038"/>
<comment type="caution">
    <text evidence="2">The sequence shown here is derived from an EMBL/GenBank/DDBJ whole genome shotgun (WGS) entry which is preliminary data.</text>
</comment>
<gene>
    <name evidence="1" type="ORF">T4A_826</name>
    <name evidence="2" type="ORF">T4C_10826</name>
</gene>
<organism evidence="2 4">
    <name type="scientific">Trichinella pseudospiralis</name>
    <name type="common">Parasitic roundworm</name>
    <dbReference type="NCBI Taxonomy" id="6337"/>
    <lineage>
        <taxon>Eukaryota</taxon>
        <taxon>Metazoa</taxon>
        <taxon>Ecdysozoa</taxon>
        <taxon>Nematoda</taxon>
        <taxon>Enoplea</taxon>
        <taxon>Dorylaimia</taxon>
        <taxon>Trichinellida</taxon>
        <taxon>Trichinellidae</taxon>
        <taxon>Trichinella</taxon>
    </lineage>
</organism>
<dbReference type="EMBL" id="JYDR01000042">
    <property type="protein sequence ID" value="KRY72617.1"/>
    <property type="molecule type" value="Genomic_DNA"/>
</dbReference>
<evidence type="ECO:0000313" key="3">
    <source>
        <dbReference type="Proteomes" id="UP000054632"/>
    </source>
</evidence>
<reference evidence="3 4" key="1">
    <citation type="submission" date="2015-01" db="EMBL/GenBank/DDBJ databases">
        <title>Evolution of Trichinella species and genotypes.</title>
        <authorList>
            <person name="Korhonen P.K."/>
            <person name="Edoardo P."/>
            <person name="Giuseppe L.R."/>
            <person name="Gasser R.B."/>
        </authorList>
    </citation>
    <scope>NUCLEOTIDE SEQUENCE [LARGE SCALE GENOMIC DNA]</scope>
    <source>
        <strain evidence="1">ISS13</strain>
        <strain evidence="2">ISS176</strain>
    </source>
</reference>